<evidence type="ECO:0000259" key="8">
    <source>
        <dbReference type="PROSITE" id="PS50110"/>
    </source>
</evidence>
<comment type="caution">
    <text evidence="10">The sequence shown here is derived from an EMBL/GenBank/DDBJ whole genome shotgun (WGS) entry which is preliminary data.</text>
</comment>
<evidence type="ECO:0000259" key="9">
    <source>
        <dbReference type="PROSITE" id="PS51755"/>
    </source>
</evidence>
<protein>
    <submittedName>
        <fullName evidence="10">DNA-binding response OmpR family regulator</fullName>
    </submittedName>
</protein>
<proteinExistence type="predicted"/>
<evidence type="ECO:0000313" key="10">
    <source>
        <dbReference type="EMBL" id="MBG6136938.1"/>
    </source>
</evidence>
<dbReference type="PANTHER" id="PTHR48111">
    <property type="entry name" value="REGULATOR OF RPOS"/>
    <property type="match status" value="1"/>
</dbReference>
<dbReference type="Gene3D" id="3.40.50.2300">
    <property type="match status" value="1"/>
</dbReference>
<sequence length="228" mass="24776">MARVLVIEDEPGIRHTLVRELAPYGHSVQAVGKAMDGLRAVTQGDPDVVLLDLGLPDLDGAVLLTMIRAATQVPVIVATARDDERDIVRLLGKGADDYVVKPFSVAQIAARVAAVLRRTKQAGPPAPIVLGTLTVDLTAREAWLDDAPLRLSKREFELLAYLAARVGQVVTRPQLLADVWRSPYGGDDRTVDVHVSWLRRKLGETAARPRYLHTVRGVGIKLVRPPAG</sequence>
<dbReference type="CDD" id="cd00383">
    <property type="entry name" value="trans_reg_C"/>
    <property type="match status" value="1"/>
</dbReference>
<dbReference type="SUPFAM" id="SSF52172">
    <property type="entry name" value="CheY-like"/>
    <property type="match status" value="1"/>
</dbReference>
<evidence type="ECO:0000256" key="2">
    <source>
        <dbReference type="ARBA" id="ARBA00023012"/>
    </source>
</evidence>
<feature type="domain" description="Response regulatory" evidence="8">
    <location>
        <begin position="3"/>
        <end position="116"/>
    </location>
</feature>
<dbReference type="Pfam" id="PF00072">
    <property type="entry name" value="Response_reg"/>
    <property type="match status" value="1"/>
</dbReference>
<dbReference type="PROSITE" id="PS50110">
    <property type="entry name" value="RESPONSE_REGULATORY"/>
    <property type="match status" value="1"/>
</dbReference>
<dbReference type="GO" id="GO:0006355">
    <property type="term" value="P:regulation of DNA-templated transcription"/>
    <property type="evidence" value="ECO:0007669"/>
    <property type="project" value="InterPro"/>
</dbReference>
<dbReference type="GO" id="GO:0005829">
    <property type="term" value="C:cytosol"/>
    <property type="evidence" value="ECO:0007669"/>
    <property type="project" value="TreeGrafter"/>
</dbReference>
<reference evidence="10" key="1">
    <citation type="submission" date="2020-11" db="EMBL/GenBank/DDBJ databases">
        <title>Sequencing the genomes of 1000 actinobacteria strains.</title>
        <authorList>
            <person name="Klenk H.-P."/>
        </authorList>
    </citation>
    <scope>NUCLEOTIDE SEQUENCE</scope>
    <source>
        <strain evidence="10">DSM 45356</strain>
    </source>
</reference>
<dbReference type="AlphaFoldDB" id="A0A8J7GAS6"/>
<dbReference type="InterPro" id="IPR039420">
    <property type="entry name" value="WalR-like"/>
</dbReference>
<dbReference type="InterPro" id="IPR001867">
    <property type="entry name" value="OmpR/PhoB-type_DNA-bd"/>
</dbReference>
<dbReference type="PROSITE" id="PS51755">
    <property type="entry name" value="OMPR_PHOB"/>
    <property type="match status" value="1"/>
</dbReference>
<evidence type="ECO:0000256" key="6">
    <source>
        <dbReference type="PROSITE-ProRule" id="PRU00169"/>
    </source>
</evidence>
<dbReference type="FunFam" id="1.10.10.10:FF:000018">
    <property type="entry name" value="DNA-binding response regulator ResD"/>
    <property type="match status" value="1"/>
</dbReference>
<feature type="DNA-binding region" description="OmpR/PhoB-type" evidence="7">
    <location>
        <begin position="125"/>
        <end position="224"/>
    </location>
</feature>
<dbReference type="Proteomes" id="UP000622552">
    <property type="component" value="Unassembled WGS sequence"/>
</dbReference>
<feature type="domain" description="OmpR/PhoB-type" evidence="9">
    <location>
        <begin position="125"/>
        <end position="224"/>
    </location>
</feature>
<dbReference type="InterPro" id="IPR036388">
    <property type="entry name" value="WH-like_DNA-bd_sf"/>
</dbReference>
<accession>A0A8J7GAS6</accession>
<dbReference type="Gene3D" id="6.10.250.690">
    <property type="match status" value="1"/>
</dbReference>
<evidence type="ECO:0000256" key="4">
    <source>
        <dbReference type="ARBA" id="ARBA00023125"/>
    </source>
</evidence>
<keyword evidence="1 6" id="KW-0597">Phosphoprotein</keyword>
<gene>
    <name evidence="10" type="ORF">IW245_003132</name>
</gene>
<dbReference type="Pfam" id="PF00486">
    <property type="entry name" value="Trans_reg_C"/>
    <property type="match status" value="1"/>
</dbReference>
<dbReference type="InterPro" id="IPR001789">
    <property type="entry name" value="Sig_transdc_resp-reg_receiver"/>
</dbReference>
<name>A0A8J7GAS6_9ACTN</name>
<organism evidence="10 11">
    <name type="scientific">Longispora fulva</name>
    <dbReference type="NCBI Taxonomy" id="619741"/>
    <lineage>
        <taxon>Bacteria</taxon>
        <taxon>Bacillati</taxon>
        <taxon>Actinomycetota</taxon>
        <taxon>Actinomycetes</taxon>
        <taxon>Micromonosporales</taxon>
        <taxon>Micromonosporaceae</taxon>
        <taxon>Longispora</taxon>
    </lineage>
</organism>
<dbReference type="InterPro" id="IPR011006">
    <property type="entry name" value="CheY-like_superfamily"/>
</dbReference>
<dbReference type="RefSeq" id="WP_197003852.1">
    <property type="nucleotide sequence ID" value="NZ_BONS01000022.1"/>
</dbReference>
<dbReference type="SMART" id="SM00448">
    <property type="entry name" value="REC"/>
    <property type="match status" value="1"/>
</dbReference>
<keyword evidence="5" id="KW-0804">Transcription</keyword>
<dbReference type="GO" id="GO:0000156">
    <property type="term" value="F:phosphorelay response regulator activity"/>
    <property type="evidence" value="ECO:0007669"/>
    <property type="project" value="TreeGrafter"/>
</dbReference>
<dbReference type="PANTHER" id="PTHR48111:SF4">
    <property type="entry name" value="DNA-BINDING DUAL TRANSCRIPTIONAL REGULATOR OMPR"/>
    <property type="match status" value="1"/>
</dbReference>
<evidence type="ECO:0000313" key="11">
    <source>
        <dbReference type="Proteomes" id="UP000622552"/>
    </source>
</evidence>
<dbReference type="GO" id="GO:0000976">
    <property type="term" value="F:transcription cis-regulatory region binding"/>
    <property type="evidence" value="ECO:0007669"/>
    <property type="project" value="TreeGrafter"/>
</dbReference>
<dbReference type="EMBL" id="JADOUF010000001">
    <property type="protein sequence ID" value="MBG6136938.1"/>
    <property type="molecule type" value="Genomic_DNA"/>
</dbReference>
<feature type="modified residue" description="4-aspartylphosphate" evidence="6">
    <location>
        <position position="52"/>
    </location>
</feature>
<keyword evidence="11" id="KW-1185">Reference proteome</keyword>
<keyword evidence="2" id="KW-0902">Two-component regulatory system</keyword>
<dbReference type="GO" id="GO:0032993">
    <property type="term" value="C:protein-DNA complex"/>
    <property type="evidence" value="ECO:0007669"/>
    <property type="project" value="TreeGrafter"/>
</dbReference>
<evidence type="ECO:0000256" key="5">
    <source>
        <dbReference type="ARBA" id="ARBA00023163"/>
    </source>
</evidence>
<evidence type="ECO:0000256" key="7">
    <source>
        <dbReference type="PROSITE-ProRule" id="PRU01091"/>
    </source>
</evidence>
<dbReference type="SMART" id="SM00862">
    <property type="entry name" value="Trans_reg_C"/>
    <property type="match status" value="1"/>
</dbReference>
<dbReference type="Gene3D" id="1.10.10.10">
    <property type="entry name" value="Winged helix-like DNA-binding domain superfamily/Winged helix DNA-binding domain"/>
    <property type="match status" value="1"/>
</dbReference>
<keyword evidence="4 7" id="KW-0238">DNA-binding</keyword>
<keyword evidence="3" id="KW-0805">Transcription regulation</keyword>
<evidence type="ECO:0000256" key="3">
    <source>
        <dbReference type="ARBA" id="ARBA00023015"/>
    </source>
</evidence>
<evidence type="ECO:0000256" key="1">
    <source>
        <dbReference type="ARBA" id="ARBA00022553"/>
    </source>
</evidence>